<keyword evidence="2 5" id="KW-0285">Flavoprotein</keyword>
<feature type="domain" description="Nitroreductase" evidence="6">
    <location>
        <begin position="6"/>
        <end position="160"/>
    </location>
</feature>
<keyword evidence="4 5" id="KW-0560">Oxidoreductase</keyword>
<reference evidence="8" key="2">
    <citation type="journal article" date="2017" name="Genome Announc.">
        <title>Draft genome sequence of Paludibacter jiangxiensis NM7(T), a propionate-producing fermentative bacterium.</title>
        <authorList>
            <person name="Qiu Y.-L."/>
            <person name="Tourlousse D.M."/>
            <person name="Matsuura N."/>
            <person name="Ohashi A."/>
            <person name="Sekiguchi Y."/>
        </authorList>
    </citation>
    <scope>NUCLEOTIDE SEQUENCE [LARGE SCALE GENOMIC DNA]</scope>
    <source>
        <strain evidence="8">NM7</strain>
    </source>
</reference>
<comment type="similarity">
    <text evidence="1 5">Belongs to the flavin oxidoreductase frp family.</text>
</comment>
<evidence type="ECO:0000256" key="2">
    <source>
        <dbReference type="ARBA" id="ARBA00022630"/>
    </source>
</evidence>
<protein>
    <submittedName>
        <fullName evidence="7">Nitroreductase</fullName>
    </submittedName>
</protein>
<dbReference type="STRING" id="681398.PJIAN_3206"/>
<sequence>MLSSLKDRVSVRKYTEQAIPAELLNELLETACRAANTGNMQTYSIIVTQDQSVKEALSPCHFNQPSIKQAPVVVTFCADFNRFNKWCEQRHAVPGYDNFLSFTSAMIDATIVAEHFCVAAESEGLGTCYFGTTTYNAHKIIDVLKLPKFVVPIVTLTVGYPAETPNPVDRLPLEGVVHFETYQDYSAEDIDQIYAYKESLPENKQFIAENNKETLAQVFTDVRYTKNANETFSGFFLDVLKKQGYLPE</sequence>
<keyword evidence="3 5" id="KW-0288">FMN</keyword>
<evidence type="ECO:0000256" key="5">
    <source>
        <dbReference type="PIRNR" id="PIRNR005426"/>
    </source>
</evidence>
<evidence type="ECO:0000313" key="7">
    <source>
        <dbReference type="EMBL" id="GAT62895.1"/>
    </source>
</evidence>
<dbReference type="InterPro" id="IPR029479">
    <property type="entry name" value="Nitroreductase"/>
</dbReference>
<evidence type="ECO:0000259" key="6">
    <source>
        <dbReference type="Pfam" id="PF00881"/>
    </source>
</evidence>
<dbReference type="EMBL" id="BDCR01000003">
    <property type="protein sequence ID" value="GAT62895.1"/>
    <property type="molecule type" value="Genomic_DNA"/>
</dbReference>
<reference evidence="8" key="1">
    <citation type="submission" date="2016-04" db="EMBL/GenBank/DDBJ databases">
        <title>Draft genome sequence of Paludibacter jiangxiensis strain NM7.</title>
        <authorList>
            <person name="Qiu Y."/>
            <person name="Matsuura N."/>
            <person name="Ohashi A."/>
            <person name="Tourlousse M.D."/>
            <person name="Sekiguchi Y."/>
        </authorList>
    </citation>
    <scope>NUCLEOTIDE SEQUENCE [LARGE SCALE GENOMIC DNA]</scope>
    <source>
        <strain evidence="8">NM7</strain>
    </source>
</reference>
<evidence type="ECO:0000256" key="4">
    <source>
        <dbReference type="ARBA" id="ARBA00023002"/>
    </source>
</evidence>
<evidence type="ECO:0000256" key="3">
    <source>
        <dbReference type="ARBA" id="ARBA00022643"/>
    </source>
</evidence>
<gene>
    <name evidence="7" type="ORF">PJIAN_3206</name>
</gene>
<dbReference type="CDD" id="cd02146">
    <property type="entry name" value="NfsA-like"/>
    <property type="match status" value="1"/>
</dbReference>
<dbReference type="Pfam" id="PF00881">
    <property type="entry name" value="Nitroreductase"/>
    <property type="match status" value="1"/>
</dbReference>
<name>A0A161LEB2_9BACT</name>
<dbReference type="InterPro" id="IPR000415">
    <property type="entry name" value="Nitroreductase-like"/>
</dbReference>
<dbReference type="SUPFAM" id="SSF55469">
    <property type="entry name" value="FMN-dependent nitroreductase-like"/>
    <property type="match status" value="1"/>
</dbReference>
<keyword evidence="5" id="KW-0521">NADP</keyword>
<dbReference type="Proteomes" id="UP000076586">
    <property type="component" value="Unassembled WGS sequence"/>
</dbReference>
<dbReference type="OrthoDB" id="9775805at2"/>
<dbReference type="PIRSF" id="PIRSF005426">
    <property type="entry name" value="Frp"/>
    <property type="match status" value="1"/>
</dbReference>
<dbReference type="RefSeq" id="WP_068703610.1">
    <property type="nucleotide sequence ID" value="NZ_BDCR01000003.1"/>
</dbReference>
<evidence type="ECO:0000313" key="8">
    <source>
        <dbReference type="Proteomes" id="UP000076586"/>
    </source>
</evidence>
<dbReference type="PANTHER" id="PTHR43425:SF2">
    <property type="entry name" value="OXYGEN-INSENSITIVE NADPH NITROREDUCTASE"/>
    <property type="match status" value="1"/>
</dbReference>
<dbReference type="GO" id="GO:0016491">
    <property type="term" value="F:oxidoreductase activity"/>
    <property type="evidence" value="ECO:0007669"/>
    <property type="project" value="UniProtKB-UniRule"/>
</dbReference>
<evidence type="ECO:0000256" key="1">
    <source>
        <dbReference type="ARBA" id="ARBA00008366"/>
    </source>
</evidence>
<dbReference type="InterPro" id="IPR016446">
    <property type="entry name" value="Flavin_OxRdtase_Frp"/>
</dbReference>
<comment type="caution">
    <text evidence="7">The sequence shown here is derived from an EMBL/GenBank/DDBJ whole genome shotgun (WGS) entry which is preliminary data.</text>
</comment>
<accession>A0A161LEB2</accession>
<dbReference type="PANTHER" id="PTHR43425">
    <property type="entry name" value="OXYGEN-INSENSITIVE NADPH NITROREDUCTASE"/>
    <property type="match status" value="1"/>
</dbReference>
<dbReference type="AlphaFoldDB" id="A0A161LEB2"/>
<proteinExistence type="inferred from homology"/>
<keyword evidence="8" id="KW-1185">Reference proteome</keyword>
<dbReference type="Gene3D" id="3.40.109.10">
    <property type="entry name" value="NADH Oxidase"/>
    <property type="match status" value="1"/>
</dbReference>
<organism evidence="7 8">
    <name type="scientific">Paludibacter jiangxiensis</name>
    <dbReference type="NCBI Taxonomy" id="681398"/>
    <lineage>
        <taxon>Bacteria</taxon>
        <taxon>Pseudomonadati</taxon>
        <taxon>Bacteroidota</taxon>
        <taxon>Bacteroidia</taxon>
        <taxon>Bacteroidales</taxon>
        <taxon>Paludibacteraceae</taxon>
        <taxon>Paludibacter</taxon>
    </lineage>
</organism>